<dbReference type="Proteomes" id="UP001428341">
    <property type="component" value="Unassembled WGS sequence"/>
</dbReference>
<proteinExistence type="predicted"/>
<accession>A0AAP0LTP4</accession>
<reference evidence="2 3" key="1">
    <citation type="submission" date="2024-05" db="EMBL/GenBank/DDBJ databases">
        <title>Haplotype-resolved chromosome-level genome assembly of Huyou (Citrus changshanensis).</title>
        <authorList>
            <person name="Miao C."/>
            <person name="Chen W."/>
            <person name="Wu Y."/>
            <person name="Wang L."/>
            <person name="Zhao S."/>
            <person name="Grierson D."/>
            <person name="Xu C."/>
            <person name="Chen K."/>
        </authorList>
    </citation>
    <scope>NUCLEOTIDE SEQUENCE [LARGE SCALE GENOMIC DNA]</scope>
    <source>
        <strain evidence="2">01-14</strain>
        <tissue evidence="2">Leaf</tissue>
    </source>
</reference>
<dbReference type="EMBL" id="JBCGBO010000024">
    <property type="protein sequence ID" value="KAK9182908.1"/>
    <property type="molecule type" value="Genomic_DNA"/>
</dbReference>
<protein>
    <submittedName>
        <fullName evidence="2">Uncharacterized protein</fullName>
    </submittedName>
</protein>
<keyword evidence="3" id="KW-1185">Reference proteome</keyword>
<evidence type="ECO:0000313" key="3">
    <source>
        <dbReference type="Proteomes" id="UP001428341"/>
    </source>
</evidence>
<dbReference type="AlphaFoldDB" id="A0AAP0LTP4"/>
<gene>
    <name evidence="2" type="ORF">WN944_026056</name>
</gene>
<name>A0AAP0LTP4_9ROSI</name>
<comment type="caution">
    <text evidence="2">The sequence shown here is derived from an EMBL/GenBank/DDBJ whole genome shotgun (WGS) entry which is preliminary data.</text>
</comment>
<organism evidence="2 3">
    <name type="scientific">Citrus x changshan-huyou</name>
    <dbReference type="NCBI Taxonomy" id="2935761"/>
    <lineage>
        <taxon>Eukaryota</taxon>
        <taxon>Viridiplantae</taxon>
        <taxon>Streptophyta</taxon>
        <taxon>Embryophyta</taxon>
        <taxon>Tracheophyta</taxon>
        <taxon>Spermatophyta</taxon>
        <taxon>Magnoliopsida</taxon>
        <taxon>eudicotyledons</taxon>
        <taxon>Gunneridae</taxon>
        <taxon>Pentapetalae</taxon>
        <taxon>rosids</taxon>
        <taxon>malvids</taxon>
        <taxon>Sapindales</taxon>
        <taxon>Rutaceae</taxon>
        <taxon>Aurantioideae</taxon>
        <taxon>Citrus</taxon>
    </lineage>
</organism>
<evidence type="ECO:0000256" key="1">
    <source>
        <dbReference type="SAM" id="MobiDB-lite"/>
    </source>
</evidence>
<evidence type="ECO:0000313" key="2">
    <source>
        <dbReference type="EMBL" id="KAK9182908.1"/>
    </source>
</evidence>
<feature type="region of interest" description="Disordered" evidence="1">
    <location>
        <begin position="117"/>
        <end position="136"/>
    </location>
</feature>
<sequence length="136" mass="15052">MNFWLNGFHASSFLFNSPPYRPRKVPIESLRTGRHFHSVIAVDYWPESRLLKPQNFAVKPHCFAAVPPVLGEATSWILFPTIPSVLSDHPLSRELPCPCRSAVGKFMALGARSATVAARRSSPPPPSDSSWLELSG</sequence>